<reference evidence="7 8" key="1">
    <citation type="submission" date="2017-04" db="EMBL/GenBank/DDBJ databases">
        <title>Genome Announcement: Closed genomes of Ralstonia solanacearum strains K60, UW551, and UW700.</title>
        <authorList>
            <person name="Hayes M."/>
            <person name="Macintyre A.M."/>
            <person name="Allen C."/>
        </authorList>
    </citation>
    <scope>NUCLEOTIDE SEQUENCE [LARGE SCALE GENOMIC DNA]</scope>
    <source>
        <strain evidence="7 8">UW25</strain>
    </source>
</reference>
<evidence type="ECO:0000256" key="2">
    <source>
        <dbReference type="ARBA" id="ARBA00022670"/>
    </source>
</evidence>
<keyword evidence="3" id="KW-0378">Hydrolase</keyword>
<dbReference type="CDD" id="cd07022">
    <property type="entry name" value="S49_Sppa_36K_type"/>
    <property type="match status" value="1"/>
</dbReference>
<protein>
    <submittedName>
        <fullName evidence="7">Clp protease ClpP</fullName>
    </submittedName>
</protein>
<sequence>MTLLPHLATRLFGVPLAIDRPKLDVILSVLGPRVGLAGLAPPGDYTPPPRGPARGHAQIAVIPIHGTLVRRTVGLEAESGLASYTAIGDQLDAALADPGVAAILLDVDSPGGESGGVFDLADRIRAAAAVKPVWAVANDMAFSAAYALASAASRVFVSRTGGVGSIGVIAMHVDQSVKDQQDGIRYTAVFAGARKNDLNPHEPITDAAQAQLQAEVDRLYGLFVATVANNRGIAAEAVTATEAGLFFGQDALAAGLADAVGTFDDALAQLTASLSPAAPAIAACRPSLNLQMDCSMTTQPDPAAVSAPAADVLGVTAQPPVVAAPSVPQAAPVASHTDAVEIAQLCTLAGRTDLIAGFLEARATPERVRSQLLAARAEASPEIASRIDPQAPAVSASAGHPASPHNPLLQAVKKRLGIQ</sequence>
<name>A0AAP8D4A6_RALSL</name>
<dbReference type="RefSeq" id="WP_003270246.1">
    <property type="nucleotide sequence ID" value="NZ_NCTK01000001.1"/>
</dbReference>
<keyword evidence="2 7" id="KW-0645">Protease</keyword>
<evidence type="ECO:0000259" key="6">
    <source>
        <dbReference type="Pfam" id="PF01343"/>
    </source>
</evidence>
<dbReference type="InterPro" id="IPR029045">
    <property type="entry name" value="ClpP/crotonase-like_dom_sf"/>
</dbReference>
<dbReference type="Gene3D" id="3.90.226.10">
    <property type="entry name" value="2-enoyl-CoA Hydratase, Chain A, domain 1"/>
    <property type="match status" value="1"/>
</dbReference>
<evidence type="ECO:0000256" key="3">
    <source>
        <dbReference type="ARBA" id="ARBA00022801"/>
    </source>
</evidence>
<dbReference type="InterPro" id="IPR033855">
    <property type="entry name" value="Protein_C"/>
</dbReference>
<keyword evidence="4" id="KW-0720">Serine protease</keyword>
<feature type="domain" description="Peptidase S49" evidence="6">
    <location>
        <begin position="128"/>
        <end position="271"/>
    </location>
</feature>
<evidence type="ECO:0000256" key="1">
    <source>
        <dbReference type="ARBA" id="ARBA00008683"/>
    </source>
</evidence>
<comment type="similarity">
    <text evidence="1">Belongs to the peptidase S49 family.</text>
</comment>
<dbReference type="SUPFAM" id="SSF52096">
    <property type="entry name" value="ClpP/crotonase"/>
    <property type="match status" value="1"/>
</dbReference>
<dbReference type="Gene3D" id="6.20.330.10">
    <property type="match status" value="1"/>
</dbReference>
<dbReference type="PANTHER" id="PTHR33209:SF1">
    <property type="entry name" value="PEPTIDASE S49 DOMAIN-CONTAINING PROTEIN"/>
    <property type="match status" value="1"/>
</dbReference>
<dbReference type="Proteomes" id="UP000216164">
    <property type="component" value="Unassembled WGS sequence"/>
</dbReference>
<dbReference type="GO" id="GO:0006508">
    <property type="term" value="P:proteolysis"/>
    <property type="evidence" value="ECO:0007669"/>
    <property type="project" value="UniProtKB-KW"/>
</dbReference>
<dbReference type="EMBL" id="NCTK01000001">
    <property type="protein sequence ID" value="OYQ13568.1"/>
    <property type="molecule type" value="Genomic_DNA"/>
</dbReference>
<dbReference type="AlphaFoldDB" id="A0AAP8D4A6"/>
<gene>
    <name evidence="7" type="ORF">B7R77_10065</name>
</gene>
<dbReference type="Pfam" id="PF01343">
    <property type="entry name" value="Peptidase_S49"/>
    <property type="match status" value="1"/>
</dbReference>
<evidence type="ECO:0000313" key="8">
    <source>
        <dbReference type="Proteomes" id="UP000216164"/>
    </source>
</evidence>
<accession>A0AAP8D4A6</accession>
<comment type="caution">
    <text evidence="7">The sequence shown here is derived from an EMBL/GenBank/DDBJ whole genome shotgun (WGS) entry which is preliminary data.</text>
</comment>
<dbReference type="PANTHER" id="PTHR33209">
    <property type="entry name" value="PROTEASE 4"/>
    <property type="match status" value="1"/>
</dbReference>
<evidence type="ECO:0000256" key="4">
    <source>
        <dbReference type="ARBA" id="ARBA00022825"/>
    </source>
</evidence>
<organism evidence="7 8">
    <name type="scientific">Ralstonia solanacearum K60</name>
    <dbReference type="NCBI Taxonomy" id="1091042"/>
    <lineage>
        <taxon>Bacteria</taxon>
        <taxon>Pseudomonadati</taxon>
        <taxon>Pseudomonadota</taxon>
        <taxon>Betaproteobacteria</taxon>
        <taxon>Burkholderiales</taxon>
        <taxon>Burkholderiaceae</taxon>
        <taxon>Ralstonia</taxon>
        <taxon>Ralstonia solanacearum species complex</taxon>
    </lineage>
</organism>
<evidence type="ECO:0000313" key="7">
    <source>
        <dbReference type="EMBL" id="OYQ13568.1"/>
    </source>
</evidence>
<evidence type="ECO:0000256" key="5">
    <source>
        <dbReference type="SAM" id="MobiDB-lite"/>
    </source>
</evidence>
<dbReference type="GO" id="GO:0008236">
    <property type="term" value="F:serine-type peptidase activity"/>
    <property type="evidence" value="ECO:0007669"/>
    <property type="project" value="UniProtKB-KW"/>
</dbReference>
<dbReference type="InterPro" id="IPR002142">
    <property type="entry name" value="Peptidase_S49"/>
</dbReference>
<proteinExistence type="inferred from homology"/>
<feature type="region of interest" description="Disordered" evidence="5">
    <location>
        <begin position="381"/>
        <end position="408"/>
    </location>
</feature>